<comment type="caution">
    <text evidence="3">The sequence shown here is derived from an EMBL/GenBank/DDBJ whole genome shotgun (WGS) entry which is preliminary data.</text>
</comment>
<dbReference type="InterPro" id="IPR016181">
    <property type="entry name" value="Acyl_CoA_acyltransferase"/>
</dbReference>
<dbReference type="Pfam" id="PF13302">
    <property type="entry name" value="Acetyltransf_3"/>
    <property type="match status" value="1"/>
</dbReference>
<feature type="domain" description="N-acetyltransferase" evidence="2">
    <location>
        <begin position="78"/>
        <end position="202"/>
    </location>
</feature>
<sequence length="335" mass="37489">MATGKKRPTFLESMCLPLKTFALDISKLRSKLRSKPKSKPKPSPTSNPKPQPKPWVRVNTTIPLPHPDIQPPVLKTARLTIRPLTLSDLHAYHALRRQPAAMTYSTYARPDLSLTETTAKLLTNIPTFDPNSNTSNSNSNNNYYFGIFLSSTNQLIGEGGVHTLSSPMCGWPELGYKFGVEHWGCGYGTEFVRGFLGWWWVLHREVQQKQVYGDSVVGKGGRGITEESASWCCDGMGDESIGEEEEMDMEKEKDMGEMGLAPGLAPELQPKPAGARGEAEAAEQICAWTAVENRRSQWVLIKAGFRPFMCWEWRGEQVIGWRSGAPALQNRHKRR</sequence>
<reference evidence="3" key="1">
    <citation type="submission" date="2023-10" db="EMBL/GenBank/DDBJ databases">
        <authorList>
            <person name="Hackl T."/>
        </authorList>
    </citation>
    <scope>NUCLEOTIDE SEQUENCE</scope>
</reference>
<feature type="compositionally biased region" description="Basic residues" evidence="1">
    <location>
        <begin position="29"/>
        <end position="40"/>
    </location>
</feature>
<keyword evidence="4" id="KW-1185">Reference proteome</keyword>
<dbReference type="PANTHER" id="PTHR43792:SF1">
    <property type="entry name" value="N-ACETYLTRANSFERASE DOMAIN-CONTAINING PROTEIN"/>
    <property type="match status" value="1"/>
</dbReference>
<accession>A0AAI8YKX2</accession>
<organism evidence="3 4">
    <name type="scientific">Anthostomella pinea</name>
    <dbReference type="NCBI Taxonomy" id="933095"/>
    <lineage>
        <taxon>Eukaryota</taxon>
        <taxon>Fungi</taxon>
        <taxon>Dikarya</taxon>
        <taxon>Ascomycota</taxon>
        <taxon>Pezizomycotina</taxon>
        <taxon>Sordariomycetes</taxon>
        <taxon>Xylariomycetidae</taxon>
        <taxon>Xylariales</taxon>
        <taxon>Xylariaceae</taxon>
        <taxon>Anthostomella</taxon>
    </lineage>
</organism>
<evidence type="ECO:0000259" key="2">
    <source>
        <dbReference type="Pfam" id="PF13302"/>
    </source>
</evidence>
<evidence type="ECO:0000313" key="3">
    <source>
        <dbReference type="EMBL" id="CAJ2508388.1"/>
    </source>
</evidence>
<dbReference type="SUPFAM" id="SSF55729">
    <property type="entry name" value="Acyl-CoA N-acyltransferases (Nat)"/>
    <property type="match status" value="1"/>
</dbReference>
<dbReference type="AlphaFoldDB" id="A0AAI8YKX2"/>
<name>A0AAI8YKX2_9PEZI</name>
<gene>
    <name evidence="3" type="ORF">KHLLAP_LOCUS8856</name>
</gene>
<dbReference type="PANTHER" id="PTHR43792">
    <property type="entry name" value="GNAT FAMILY, PUTATIVE (AFU_ORTHOLOGUE AFUA_3G00765)-RELATED-RELATED"/>
    <property type="match status" value="1"/>
</dbReference>
<dbReference type="Gene3D" id="3.40.630.30">
    <property type="match status" value="1"/>
</dbReference>
<proteinExistence type="predicted"/>
<feature type="region of interest" description="Disordered" evidence="1">
    <location>
        <begin position="29"/>
        <end position="60"/>
    </location>
</feature>
<dbReference type="InterPro" id="IPR051531">
    <property type="entry name" value="N-acetyltransferase"/>
</dbReference>
<protein>
    <submittedName>
        <fullName evidence="3">Uu.00g134140.m01.CDS01</fullName>
    </submittedName>
</protein>
<dbReference type="EMBL" id="CAUWAG010000011">
    <property type="protein sequence ID" value="CAJ2508388.1"/>
    <property type="molecule type" value="Genomic_DNA"/>
</dbReference>
<evidence type="ECO:0000256" key="1">
    <source>
        <dbReference type="SAM" id="MobiDB-lite"/>
    </source>
</evidence>
<dbReference type="GO" id="GO:0016747">
    <property type="term" value="F:acyltransferase activity, transferring groups other than amino-acyl groups"/>
    <property type="evidence" value="ECO:0007669"/>
    <property type="project" value="InterPro"/>
</dbReference>
<evidence type="ECO:0000313" key="4">
    <source>
        <dbReference type="Proteomes" id="UP001295740"/>
    </source>
</evidence>
<dbReference type="InterPro" id="IPR000182">
    <property type="entry name" value="GNAT_dom"/>
</dbReference>
<dbReference type="Proteomes" id="UP001295740">
    <property type="component" value="Unassembled WGS sequence"/>
</dbReference>
<feature type="compositionally biased region" description="Pro residues" evidence="1">
    <location>
        <begin position="41"/>
        <end position="53"/>
    </location>
</feature>